<gene>
    <name evidence="2" type="ordered locus">XOO0311</name>
</gene>
<proteinExistence type="predicted"/>
<evidence type="ECO:0000259" key="1">
    <source>
        <dbReference type="Pfam" id="PF21880"/>
    </source>
</evidence>
<evidence type="ECO:0000313" key="3">
    <source>
        <dbReference type="Proteomes" id="UP000006735"/>
    </source>
</evidence>
<name>Q5H655_XANOR</name>
<reference evidence="2 3" key="1">
    <citation type="journal article" date="2005" name="Nucleic Acids Res.">
        <title>The genome sequence of Xanthomonas oryzae pathovar oryzae KACC10331, the bacterial blight pathogen of rice.</title>
        <authorList>
            <person name="Lee B.M."/>
            <person name="Park Y.J."/>
            <person name="Park D.S."/>
            <person name="Kang H.W."/>
            <person name="Kim J.G."/>
            <person name="Song E.S."/>
            <person name="Park I.C."/>
            <person name="Yoon U.H."/>
            <person name="Hahn J.H."/>
            <person name="Koo B.S."/>
            <person name="Lee G.B."/>
            <person name="Kim H."/>
            <person name="Park H.S."/>
            <person name="Yoon K.O."/>
            <person name="Kim J.H."/>
            <person name="Jung C.H."/>
            <person name="Koh N.H."/>
            <person name="Seo J.S."/>
            <person name="Go S.J."/>
        </authorList>
    </citation>
    <scope>NUCLEOTIDE SEQUENCE [LARGE SCALE GENOMIC DNA]</scope>
    <source>
        <strain evidence="3">KACC10331 / KXO85</strain>
    </source>
</reference>
<dbReference type="AlphaFoldDB" id="Q5H655"/>
<organism evidence="2 3">
    <name type="scientific">Xanthomonas oryzae pv. oryzae (strain KACC10331 / KXO85)</name>
    <dbReference type="NCBI Taxonomy" id="291331"/>
    <lineage>
        <taxon>Bacteria</taxon>
        <taxon>Pseudomonadati</taxon>
        <taxon>Pseudomonadota</taxon>
        <taxon>Gammaproteobacteria</taxon>
        <taxon>Lysobacterales</taxon>
        <taxon>Lysobacteraceae</taxon>
        <taxon>Xanthomonas</taxon>
    </lineage>
</organism>
<dbReference type="EMBL" id="AE013598">
    <property type="protein sequence ID" value="AAW73565.1"/>
    <property type="molecule type" value="Genomic_DNA"/>
</dbReference>
<dbReference type="STRING" id="291331.XOO0311"/>
<dbReference type="InterPro" id="IPR054209">
    <property type="entry name" value="DUF6916"/>
</dbReference>
<sequence>MSPCSLARVPCRLACRCRATICRARRVVGSGTLSNRPQNVTIHAASSLQESSMELLTLEHFAGSVNETFAAALNEGEVPFVLVEARPLQHARNSQRAPFSLLFRNGSAFLFPQQTYQMRHARLGEIGIFLVPVARERDGFLYQAVFN</sequence>
<dbReference type="KEGG" id="xoo:XOO0311"/>
<dbReference type="HOGENOM" id="CLU_1767338_0_0_6"/>
<feature type="domain" description="DUF6916" evidence="1">
    <location>
        <begin position="56"/>
        <end position="146"/>
    </location>
</feature>
<protein>
    <recommendedName>
        <fullName evidence="1">DUF6916 domain-containing protein</fullName>
    </recommendedName>
</protein>
<dbReference type="Pfam" id="PF21880">
    <property type="entry name" value="DUF6916"/>
    <property type="match status" value="1"/>
</dbReference>
<accession>Q5H655</accession>
<evidence type="ECO:0000313" key="2">
    <source>
        <dbReference type="EMBL" id="AAW73565.1"/>
    </source>
</evidence>
<dbReference type="Proteomes" id="UP000006735">
    <property type="component" value="Chromosome"/>
</dbReference>
<keyword evidence="3" id="KW-1185">Reference proteome</keyword>